<keyword evidence="3" id="KW-1185">Reference proteome</keyword>
<protein>
    <recommendedName>
        <fullName evidence="1">Reverse transcriptase domain-containing protein</fullName>
    </recommendedName>
</protein>
<dbReference type="EMBL" id="JAVFWL010000004">
    <property type="protein sequence ID" value="KAK6750082.1"/>
    <property type="molecule type" value="Genomic_DNA"/>
</dbReference>
<dbReference type="SUPFAM" id="SSF56672">
    <property type="entry name" value="DNA/RNA polymerases"/>
    <property type="match status" value="1"/>
</dbReference>
<comment type="caution">
    <text evidence="2">The sequence shown here is derived from an EMBL/GenBank/DDBJ whole genome shotgun (WGS) entry which is preliminary data.</text>
</comment>
<dbReference type="InterPro" id="IPR043502">
    <property type="entry name" value="DNA/RNA_pol_sf"/>
</dbReference>
<dbReference type="PANTHER" id="PTHR47027">
    <property type="entry name" value="REVERSE TRANSCRIPTASE DOMAIN-CONTAINING PROTEIN"/>
    <property type="match status" value="1"/>
</dbReference>
<sequence length="393" mass="44676">MSRKCSQQAVITGIDAKAGLEQQSDVLRKWYYPAKQTSDNGEQLQRKTTTLKLQLDYVLTRNIALSDIQKPRAVVLEEQSRSSTSTEDRHDRCEDSHPLQLRCCKEDAPDFDAKEEVRTCICGGKTHPILSPHRHFNSIRAYSIPLKFIRLTEDMNRRTTAAVRTQAGFNTPFKVETGVRQGAVVGPFLFNFIIDNIMRRTVEQFPADVVLAPSALPSVNLEYGDDVVILASNKAKLQHALNLVSKLVPVYGLRLHAEKCKQIWVPTRPSAGIREDGQPVQLVDEFGYLGCMLKNDGGYERDIKQRCAKTTFATTKCQRRLHHLRSQAANLPIRNASYHDVRIGDFGSVDGVTLMEKLDCTERKLFRRMLGYFWPLVCHNQEPYSMWMWCTSG</sequence>
<evidence type="ECO:0000259" key="1">
    <source>
        <dbReference type="PROSITE" id="PS50878"/>
    </source>
</evidence>
<proteinExistence type="predicted"/>
<dbReference type="Proteomes" id="UP001303046">
    <property type="component" value="Unassembled WGS sequence"/>
</dbReference>
<reference evidence="2 3" key="1">
    <citation type="submission" date="2023-08" db="EMBL/GenBank/DDBJ databases">
        <title>A Necator americanus chromosomal reference genome.</title>
        <authorList>
            <person name="Ilik V."/>
            <person name="Petrzelkova K.J."/>
            <person name="Pardy F."/>
            <person name="Fuh T."/>
            <person name="Niatou-Singa F.S."/>
            <person name="Gouil Q."/>
            <person name="Baker L."/>
            <person name="Ritchie M.E."/>
            <person name="Jex A.R."/>
            <person name="Gazzola D."/>
            <person name="Li H."/>
            <person name="Toshio Fujiwara R."/>
            <person name="Zhan B."/>
            <person name="Aroian R.V."/>
            <person name="Pafco B."/>
            <person name="Schwarz E.M."/>
        </authorList>
    </citation>
    <scope>NUCLEOTIDE SEQUENCE [LARGE SCALE GENOMIC DNA]</scope>
    <source>
        <strain evidence="2 3">Aroian</strain>
        <tissue evidence="2">Whole animal</tissue>
    </source>
</reference>
<feature type="domain" description="Reverse transcriptase" evidence="1">
    <location>
        <begin position="1"/>
        <end position="293"/>
    </location>
</feature>
<evidence type="ECO:0000313" key="3">
    <source>
        <dbReference type="Proteomes" id="UP001303046"/>
    </source>
</evidence>
<dbReference type="PANTHER" id="PTHR47027:SF20">
    <property type="entry name" value="REVERSE TRANSCRIPTASE-LIKE PROTEIN WITH RNA-DIRECTED DNA POLYMERASE DOMAIN"/>
    <property type="match status" value="1"/>
</dbReference>
<accession>A0ABR1DHX7</accession>
<gene>
    <name evidence="2" type="primary">Necator_chrIV.g15506</name>
    <name evidence="2" type="ORF">RB195_002211</name>
</gene>
<dbReference type="InterPro" id="IPR000477">
    <property type="entry name" value="RT_dom"/>
</dbReference>
<dbReference type="Pfam" id="PF00078">
    <property type="entry name" value="RVT_1"/>
    <property type="match status" value="1"/>
</dbReference>
<organism evidence="2 3">
    <name type="scientific">Necator americanus</name>
    <name type="common">Human hookworm</name>
    <dbReference type="NCBI Taxonomy" id="51031"/>
    <lineage>
        <taxon>Eukaryota</taxon>
        <taxon>Metazoa</taxon>
        <taxon>Ecdysozoa</taxon>
        <taxon>Nematoda</taxon>
        <taxon>Chromadorea</taxon>
        <taxon>Rhabditida</taxon>
        <taxon>Rhabditina</taxon>
        <taxon>Rhabditomorpha</taxon>
        <taxon>Strongyloidea</taxon>
        <taxon>Ancylostomatidae</taxon>
        <taxon>Bunostominae</taxon>
        <taxon>Necator</taxon>
    </lineage>
</organism>
<name>A0ABR1DHX7_NECAM</name>
<evidence type="ECO:0000313" key="2">
    <source>
        <dbReference type="EMBL" id="KAK6750082.1"/>
    </source>
</evidence>
<dbReference type="PROSITE" id="PS50878">
    <property type="entry name" value="RT_POL"/>
    <property type="match status" value="1"/>
</dbReference>